<dbReference type="EMBL" id="FRCA01000009">
    <property type="protein sequence ID" value="SHM56682.1"/>
    <property type="molecule type" value="Genomic_DNA"/>
</dbReference>
<dbReference type="InterPro" id="IPR050708">
    <property type="entry name" value="T6SS_VgrG/RHS"/>
</dbReference>
<dbReference type="STRING" id="44933.SAMN05660971_03314"/>
<dbReference type="InterPro" id="IPR031325">
    <property type="entry name" value="RHS_repeat"/>
</dbReference>
<dbReference type="InterPro" id="IPR006530">
    <property type="entry name" value="YD"/>
</dbReference>
<dbReference type="PANTHER" id="PTHR32305:SF15">
    <property type="entry name" value="PROTEIN RHSA-RELATED"/>
    <property type="match status" value="1"/>
</dbReference>
<name>A0A1M7JUF1_9GAMM</name>
<feature type="non-terminal residue" evidence="5">
    <location>
        <position position="1140"/>
    </location>
</feature>
<dbReference type="InterPro" id="IPR045351">
    <property type="entry name" value="DUF6531"/>
</dbReference>
<dbReference type="Pfam" id="PF05593">
    <property type="entry name" value="RHS_repeat"/>
    <property type="match status" value="1"/>
</dbReference>
<dbReference type="NCBIfam" id="TIGR01643">
    <property type="entry name" value="YD_repeat_2x"/>
    <property type="match status" value="4"/>
</dbReference>
<feature type="domain" description="DUF6531" evidence="3">
    <location>
        <begin position="328"/>
        <end position="399"/>
    </location>
</feature>
<gene>
    <name evidence="5" type="ORF">SAMN05660971_03314</name>
</gene>
<dbReference type="Gene3D" id="2.180.10.10">
    <property type="entry name" value="RHS repeat-associated core"/>
    <property type="match status" value="3"/>
</dbReference>
<dbReference type="PANTHER" id="PTHR32305">
    <property type="match status" value="1"/>
</dbReference>
<sequence>MADTGGVLGVNVTEDVNRIREHAIHQRVITAEPYSEGETPEAVMLMDVEEDSVSILDVVVQAAYMLPVIGNVMALGDVARDVADLTGKDPRGQPNHHSAWLWAVLVIDAIGLVPAAGNASRPMRLATRESVLAFSRGEGVEMAADILINMAAGQALSFLEQLPDWVESKKSDFQNEVINIIDKLGEFIEHPVDAATQAGMIERNPAWWDILDKGKKIVFVAFDRLLDALGADRLELVGSLRVLSGVAVNKIIEGIDELLPLVAELASEVGRRRRATRGVNHEGGAITGKTNRHVLDAEYRQSSRHETDASPTPAGCACGFPVSRRNSGNPIDYVMGDENLWHTDFRVPGLIDIEWTRYYRSSIDELDDSELGARWSTPYHLRFEEHDGQLTYIDGLNRALPVESLAIGESRFLPREQFTLEHPDVDTYVLRFLDEGVEHYQRIAESGSGQRVHFRLVERRERDGRALILNYREGCLASITDNAALDLRFHYSDAGLLERIVRHYPGSDQAQEVLARYTHDAQRDLVTSEDARGYERHYQYQHHLVTRYSHRNELAVELEWDWPGKAEGALPSAHETRCIRNRLEDGSEDTRFEYHRGLWYTRVTDAADVVTIYRYNYHNLIESITHPYHPELGSEHWRWDEHGRLIRHMDGEGRTTRYRYDAEGRMTAVTDPQGLTTQIEYDDQGLPARVTNPDGRVRETRFDKRGLPVEEIAPSGRKTTYKHNERGLLTAMTDAAGNTYRYEWNDQGLLVSASDCSQKTTEYHYDHRGHLCEMINAAGHPTRYRLDAGGLPLSIQHADGATETFTHDGEGSLTEYVDPAGQRTRYRYNGKGQPIERRDPLGQTFSYQYDRLLRLSALVNQNGDRWSFRYDGGGHLVEEQGFDGRRKTYQYDAAGALRELHEGDQVTTFKRDSMGRLLERRSERPGLLPVTTHFAYDPLGRLVRAASDDSETQFRFDAADNLIAEVQRHRLPNGSEYSAVTRHTHDALGNRETTILPDGQQIAWLRYGSGHVHAMALDQQELIGFERDDLHREVRRHQRGREVESRYDPVGRLIAQQLKPAHGQALRRQWHYAENGLLTAVDDSLRGTTQYGYDPLGRLRKASSPVREEHFDFDPAGNLVDPQDPQDNDTTSATRWRGER</sequence>
<keyword evidence="1" id="KW-0677">Repeat</keyword>
<evidence type="ECO:0000313" key="5">
    <source>
        <dbReference type="EMBL" id="SHM56682.1"/>
    </source>
</evidence>
<evidence type="ECO:0000256" key="1">
    <source>
        <dbReference type="ARBA" id="ARBA00022737"/>
    </source>
</evidence>
<feature type="region of interest" description="Disordered" evidence="2">
    <location>
        <begin position="1103"/>
        <end position="1140"/>
    </location>
</feature>
<organism evidence="5 6">
    <name type="scientific">Halomonas cupida</name>
    <dbReference type="NCBI Taxonomy" id="44933"/>
    <lineage>
        <taxon>Bacteria</taxon>
        <taxon>Pseudomonadati</taxon>
        <taxon>Pseudomonadota</taxon>
        <taxon>Gammaproteobacteria</taxon>
        <taxon>Oceanospirillales</taxon>
        <taxon>Halomonadaceae</taxon>
        <taxon>Halomonas</taxon>
    </lineage>
</organism>
<accession>A0A1M7JUF1</accession>
<dbReference type="Pfam" id="PF20148">
    <property type="entry name" value="DUF6531"/>
    <property type="match status" value="1"/>
</dbReference>
<dbReference type="CDD" id="cd20743">
    <property type="entry name" value="FIX_RhsA-like"/>
    <property type="match status" value="1"/>
</dbReference>
<proteinExistence type="predicted"/>
<dbReference type="RefSeq" id="WP_143166371.1">
    <property type="nucleotide sequence ID" value="NZ_FRCA01000009.1"/>
</dbReference>
<dbReference type="InterPro" id="IPR056823">
    <property type="entry name" value="TEN-like_YD-shell"/>
</dbReference>
<feature type="domain" description="Teneurin-like YD-shell" evidence="4">
    <location>
        <begin position="717"/>
        <end position="877"/>
    </location>
</feature>
<evidence type="ECO:0000259" key="4">
    <source>
        <dbReference type="Pfam" id="PF25023"/>
    </source>
</evidence>
<dbReference type="Proteomes" id="UP000184123">
    <property type="component" value="Unassembled WGS sequence"/>
</dbReference>
<evidence type="ECO:0000259" key="3">
    <source>
        <dbReference type="Pfam" id="PF20148"/>
    </source>
</evidence>
<dbReference type="AlphaFoldDB" id="A0A1M7JUF1"/>
<protein>
    <submittedName>
        <fullName evidence="5">YD repeat-containing protein</fullName>
    </submittedName>
</protein>
<evidence type="ECO:0000313" key="6">
    <source>
        <dbReference type="Proteomes" id="UP000184123"/>
    </source>
</evidence>
<dbReference type="Pfam" id="PF25023">
    <property type="entry name" value="TEN_YD-shell"/>
    <property type="match status" value="1"/>
</dbReference>
<reference evidence="5 6" key="1">
    <citation type="submission" date="2016-11" db="EMBL/GenBank/DDBJ databases">
        <authorList>
            <person name="Jaros S."/>
            <person name="Januszkiewicz K."/>
            <person name="Wedrychowicz H."/>
        </authorList>
    </citation>
    <scope>NUCLEOTIDE SEQUENCE [LARGE SCALE GENOMIC DNA]</scope>
    <source>
        <strain evidence="5 6">DSM 4740</strain>
    </source>
</reference>
<evidence type="ECO:0000256" key="2">
    <source>
        <dbReference type="SAM" id="MobiDB-lite"/>
    </source>
</evidence>